<dbReference type="PATRIC" id="fig|1177154.3.peg.65"/>
<dbReference type="STRING" id="1177154.Y5S_00063"/>
<dbReference type="Proteomes" id="UP000029444">
    <property type="component" value="Unassembled WGS sequence"/>
</dbReference>
<dbReference type="PANTHER" id="PTHR47268">
    <property type="entry name" value="ACYLPHOSPHATASE"/>
    <property type="match status" value="1"/>
</dbReference>
<evidence type="ECO:0000256" key="2">
    <source>
        <dbReference type="ARBA" id="ARBA00012150"/>
    </source>
</evidence>
<dbReference type="EC" id="3.6.1.7" evidence="2 5"/>
<evidence type="ECO:0000313" key="9">
    <source>
        <dbReference type="Proteomes" id="UP000029444"/>
    </source>
</evidence>
<dbReference type="eggNOG" id="COG1254">
    <property type="taxonomic scope" value="Bacteria"/>
</dbReference>
<keyword evidence="9" id="KW-1185">Reference proteome</keyword>
<feature type="active site" evidence="5">
    <location>
        <position position="36"/>
    </location>
</feature>
<keyword evidence="5 8" id="KW-0378">Hydrolase</keyword>
<dbReference type="Pfam" id="PF00708">
    <property type="entry name" value="Acylphosphatase"/>
    <property type="match status" value="1"/>
</dbReference>
<dbReference type="AlphaFoldDB" id="A0A095SNZ1"/>
<dbReference type="InterPro" id="IPR036046">
    <property type="entry name" value="Acylphosphatase-like_dom_sf"/>
</dbReference>
<organism evidence="8 9">
    <name type="scientific">Alcanivorax nanhaiticus</name>
    <dbReference type="NCBI Taxonomy" id="1177154"/>
    <lineage>
        <taxon>Bacteria</taxon>
        <taxon>Pseudomonadati</taxon>
        <taxon>Pseudomonadota</taxon>
        <taxon>Gammaproteobacteria</taxon>
        <taxon>Oceanospirillales</taxon>
        <taxon>Alcanivoracaceae</taxon>
        <taxon>Alcanivorax</taxon>
    </lineage>
</organism>
<dbReference type="OrthoDB" id="5295388at2"/>
<dbReference type="PANTHER" id="PTHR47268:SF4">
    <property type="entry name" value="ACYLPHOSPHATASE"/>
    <property type="match status" value="1"/>
</dbReference>
<dbReference type="InterPro" id="IPR020456">
    <property type="entry name" value="Acylphosphatase"/>
</dbReference>
<dbReference type="SUPFAM" id="SSF54975">
    <property type="entry name" value="Acylphosphatase/BLUF domain-like"/>
    <property type="match status" value="1"/>
</dbReference>
<dbReference type="EMBL" id="ARXV01000001">
    <property type="protein sequence ID" value="KGD66396.1"/>
    <property type="molecule type" value="Genomic_DNA"/>
</dbReference>
<comment type="catalytic activity">
    <reaction evidence="4 5">
        <text>an acyl phosphate + H2O = a carboxylate + phosphate + H(+)</text>
        <dbReference type="Rhea" id="RHEA:14965"/>
        <dbReference type="ChEBI" id="CHEBI:15377"/>
        <dbReference type="ChEBI" id="CHEBI:15378"/>
        <dbReference type="ChEBI" id="CHEBI:29067"/>
        <dbReference type="ChEBI" id="CHEBI:43474"/>
        <dbReference type="ChEBI" id="CHEBI:59918"/>
        <dbReference type="EC" id="3.6.1.7"/>
    </reaction>
</comment>
<evidence type="ECO:0000256" key="1">
    <source>
        <dbReference type="ARBA" id="ARBA00005614"/>
    </source>
</evidence>
<evidence type="ECO:0000256" key="6">
    <source>
        <dbReference type="RuleBase" id="RU004168"/>
    </source>
</evidence>
<protein>
    <recommendedName>
        <fullName evidence="3 5">acylphosphatase</fullName>
        <ecNumber evidence="2 5">3.6.1.7</ecNumber>
    </recommendedName>
</protein>
<dbReference type="InterPro" id="IPR001792">
    <property type="entry name" value="Acylphosphatase-like_dom"/>
</dbReference>
<gene>
    <name evidence="8" type="ORF">Y5S_00063</name>
</gene>
<dbReference type="Gene3D" id="3.30.70.100">
    <property type="match status" value="1"/>
</dbReference>
<dbReference type="RefSeq" id="WP_035229250.1">
    <property type="nucleotide sequence ID" value="NZ_ARXV01000001.1"/>
</dbReference>
<evidence type="ECO:0000256" key="5">
    <source>
        <dbReference type="PROSITE-ProRule" id="PRU00520"/>
    </source>
</evidence>
<feature type="active site" evidence="5">
    <location>
        <position position="18"/>
    </location>
</feature>
<dbReference type="InterPro" id="IPR017968">
    <property type="entry name" value="Acylphosphatase_CS"/>
</dbReference>
<feature type="domain" description="Acylphosphatase-like" evidence="7">
    <location>
        <begin position="3"/>
        <end position="89"/>
    </location>
</feature>
<proteinExistence type="inferred from homology"/>
<dbReference type="PROSITE" id="PS51160">
    <property type="entry name" value="ACYLPHOSPHATASE_3"/>
    <property type="match status" value="1"/>
</dbReference>
<dbReference type="PROSITE" id="PS00151">
    <property type="entry name" value="ACYLPHOSPHATASE_2"/>
    <property type="match status" value="1"/>
</dbReference>
<name>A0A095SNZ1_9GAMM</name>
<evidence type="ECO:0000256" key="4">
    <source>
        <dbReference type="ARBA" id="ARBA00047645"/>
    </source>
</evidence>
<evidence type="ECO:0000313" key="8">
    <source>
        <dbReference type="EMBL" id="KGD66396.1"/>
    </source>
</evidence>
<evidence type="ECO:0000256" key="3">
    <source>
        <dbReference type="ARBA" id="ARBA00015991"/>
    </source>
</evidence>
<evidence type="ECO:0000259" key="7">
    <source>
        <dbReference type="PROSITE" id="PS51160"/>
    </source>
</evidence>
<accession>A0A095SNZ1</accession>
<dbReference type="GO" id="GO:0003998">
    <property type="term" value="F:acylphosphatase activity"/>
    <property type="evidence" value="ECO:0007669"/>
    <property type="project" value="UniProtKB-EC"/>
</dbReference>
<comment type="similarity">
    <text evidence="1 6">Belongs to the acylphosphatase family.</text>
</comment>
<comment type="caution">
    <text evidence="8">The sequence shown here is derived from an EMBL/GenBank/DDBJ whole genome shotgun (WGS) entry which is preliminary data.</text>
</comment>
<sequence>MLTRHVLVTGLVQGVGYRAWTRQAALQRNLVGWVRNLDDGRVEAVLQGNDDDVLDMIDAMHQGPWMAKVDDVACRAEEALKTNYFEVAG</sequence>
<reference evidence="8 9" key="1">
    <citation type="submission" date="2012-09" db="EMBL/GenBank/DDBJ databases">
        <title>Genome Sequence of alkane-degrading Bacterium Alcanivorax sp. 19-m-6.</title>
        <authorList>
            <person name="Lai Q."/>
            <person name="Shao Z."/>
        </authorList>
    </citation>
    <scope>NUCLEOTIDE SEQUENCE [LARGE SCALE GENOMIC DNA]</scope>
    <source>
        <strain evidence="8 9">19-m-6</strain>
    </source>
</reference>